<dbReference type="AlphaFoldDB" id="A0A498MEX0"/>
<organism evidence="1 2">
    <name type="scientific">Labeo rohita</name>
    <name type="common">Indian major carp</name>
    <name type="synonym">Cyprinus rohita</name>
    <dbReference type="NCBI Taxonomy" id="84645"/>
    <lineage>
        <taxon>Eukaryota</taxon>
        <taxon>Metazoa</taxon>
        <taxon>Chordata</taxon>
        <taxon>Craniata</taxon>
        <taxon>Vertebrata</taxon>
        <taxon>Euteleostomi</taxon>
        <taxon>Actinopterygii</taxon>
        <taxon>Neopterygii</taxon>
        <taxon>Teleostei</taxon>
        <taxon>Ostariophysi</taxon>
        <taxon>Cypriniformes</taxon>
        <taxon>Cyprinidae</taxon>
        <taxon>Labeoninae</taxon>
        <taxon>Labeonini</taxon>
        <taxon>Labeo</taxon>
    </lineage>
</organism>
<evidence type="ECO:0000313" key="1">
    <source>
        <dbReference type="EMBL" id="RXN16045.1"/>
    </source>
</evidence>
<proteinExistence type="predicted"/>
<reference evidence="1 2" key="1">
    <citation type="submission" date="2018-03" db="EMBL/GenBank/DDBJ databases">
        <title>Draft genome sequence of Rohu Carp (Labeo rohita).</title>
        <authorList>
            <person name="Das P."/>
            <person name="Kushwaha B."/>
            <person name="Joshi C.G."/>
            <person name="Kumar D."/>
            <person name="Nagpure N.S."/>
            <person name="Sahoo L."/>
            <person name="Das S.P."/>
            <person name="Bit A."/>
            <person name="Patnaik S."/>
            <person name="Meher P.K."/>
            <person name="Jayasankar P."/>
            <person name="Koringa P.G."/>
            <person name="Patel N.V."/>
            <person name="Hinsu A.T."/>
            <person name="Kumar R."/>
            <person name="Pandey M."/>
            <person name="Agarwal S."/>
            <person name="Srivastava S."/>
            <person name="Singh M."/>
            <person name="Iquebal M.A."/>
            <person name="Jaiswal S."/>
            <person name="Angadi U.B."/>
            <person name="Kumar N."/>
            <person name="Raza M."/>
            <person name="Shah T.M."/>
            <person name="Rai A."/>
            <person name="Jena J.K."/>
        </authorList>
    </citation>
    <scope>NUCLEOTIDE SEQUENCE [LARGE SCALE GENOMIC DNA]</scope>
    <source>
        <strain evidence="1">DASCIFA01</strain>
        <tissue evidence="1">Testis</tissue>
    </source>
</reference>
<name>A0A498MEX0_LABRO</name>
<protein>
    <submittedName>
        <fullName evidence="1">Uncharacterized protein</fullName>
    </submittedName>
</protein>
<sequence length="84" mass="9635">MALFTLASVKSTGKFALSVGYRRRRGRFNRKTEIFFHLGDDVLEEYEVTITLSEMRRALLGHIPETRIDKEEENVVYAGITARG</sequence>
<comment type="caution">
    <text evidence="1">The sequence shown here is derived from an EMBL/GenBank/DDBJ whole genome shotgun (WGS) entry which is preliminary data.</text>
</comment>
<keyword evidence="2" id="KW-1185">Reference proteome</keyword>
<dbReference type="Proteomes" id="UP000290572">
    <property type="component" value="Unassembled WGS sequence"/>
</dbReference>
<accession>A0A498MEX0</accession>
<evidence type="ECO:0000313" key="2">
    <source>
        <dbReference type="Proteomes" id="UP000290572"/>
    </source>
</evidence>
<gene>
    <name evidence="1" type="ORF">ROHU_008478</name>
</gene>
<dbReference type="EMBL" id="QBIY01012811">
    <property type="protein sequence ID" value="RXN16045.1"/>
    <property type="molecule type" value="Genomic_DNA"/>
</dbReference>